<dbReference type="InterPro" id="IPR024733">
    <property type="entry name" value="NAGLU_tim-barrel"/>
</dbReference>
<feature type="domain" description="Alpha-N-acetylglucosaminidase tim-barrel" evidence="2">
    <location>
        <begin position="102"/>
        <end position="248"/>
    </location>
</feature>
<evidence type="ECO:0000313" key="3">
    <source>
        <dbReference type="EMBL" id="CAE2278461.1"/>
    </source>
</evidence>
<organism evidence="3">
    <name type="scientific">Odontella aurita</name>
    <dbReference type="NCBI Taxonomy" id="265563"/>
    <lineage>
        <taxon>Eukaryota</taxon>
        <taxon>Sar</taxon>
        <taxon>Stramenopiles</taxon>
        <taxon>Ochrophyta</taxon>
        <taxon>Bacillariophyta</taxon>
        <taxon>Mediophyceae</taxon>
        <taxon>Biddulphiophycidae</taxon>
        <taxon>Eupodiscales</taxon>
        <taxon>Odontellaceae</taxon>
        <taxon>Odontella</taxon>
    </lineage>
</organism>
<accession>A0A7S4NBL1</accession>
<sequence length="330" mass="36941">MKYILNDDNITARGDTGWMDSLDPNFGPIADLWMRTLIDDFGTDHWYQMDGYFDGGTAPWMTSTSTSSSRRGEKGGGGGGARTKDDPSRQEEPFDPAEEVTRDDTAYRRASAAYAGLNRTDPYAVWSFQGWAIRGWSTSEQASVLRGFVESVPSPDKFVIVDMETDGSGQWRQWNESAFFGSKFVWTTLHDFGGADGIKGNLSKINRIPFDAPPSVRSNDQVAGTGATPEGIDQNPAYYEFLFENHFRASPVENITDRMINRAHRRYGLREYDDDVARAWASLVDGGMYSVDVGVRDNFGVVHLPAESGRHPNGPYWPFMKDRRTPEPIL</sequence>
<evidence type="ECO:0000259" key="2">
    <source>
        <dbReference type="Pfam" id="PF05089"/>
    </source>
</evidence>
<dbReference type="PANTHER" id="PTHR12872:SF1">
    <property type="entry name" value="ALPHA-N-ACETYLGLUCOSAMINIDASE"/>
    <property type="match status" value="1"/>
</dbReference>
<proteinExistence type="predicted"/>
<dbReference type="AlphaFoldDB" id="A0A7S4NBL1"/>
<reference evidence="3" key="1">
    <citation type="submission" date="2021-01" db="EMBL/GenBank/DDBJ databases">
        <authorList>
            <person name="Corre E."/>
            <person name="Pelletier E."/>
            <person name="Niang G."/>
            <person name="Scheremetjew M."/>
            <person name="Finn R."/>
            <person name="Kale V."/>
            <person name="Holt S."/>
            <person name="Cochrane G."/>
            <person name="Meng A."/>
            <person name="Brown T."/>
            <person name="Cohen L."/>
        </authorList>
    </citation>
    <scope>NUCLEOTIDE SEQUENCE</scope>
    <source>
        <strain evidence="3">Isolate 1302-5</strain>
    </source>
</reference>
<dbReference type="EMBL" id="HBKQ01052638">
    <property type="protein sequence ID" value="CAE2278461.1"/>
    <property type="molecule type" value="Transcribed_RNA"/>
</dbReference>
<dbReference type="InterPro" id="IPR007781">
    <property type="entry name" value="NAGLU"/>
</dbReference>
<feature type="region of interest" description="Disordered" evidence="1">
    <location>
        <begin position="62"/>
        <end position="102"/>
    </location>
</feature>
<dbReference type="Gene3D" id="3.20.20.80">
    <property type="entry name" value="Glycosidases"/>
    <property type="match status" value="1"/>
</dbReference>
<evidence type="ECO:0000256" key="1">
    <source>
        <dbReference type="SAM" id="MobiDB-lite"/>
    </source>
</evidence>
<dbReference type="Pfam" id="PF05089">
    <property type="entry name" value="NAGLU"/>
    <property type="match status" value="1"/>
</dbReference>
<name>A0A7S4NBL1_9STRA</name>
<protein>
    <recommendedName>
        <fullName evidence="2">Alpha-N-acetylglucosaminidase tim-barrel domain-containing protein</fullName>
    </recommendedName>
</protein>
<dbReference type="PANTHER" id="PTHR12872">
    <property type="entry name" value="ALPHA-N-ACETYLGLUCOSAMINIDASE"/>
    <property type="match status" value="1"/>
</dbReference>
<feature type="compositionally biased region" description="Basic and acidic residues" evidence="1">
    <location>
        <begin position="82"/>
        <end position="92"/>
    </location>
</feature>
<gene>
    <name evidence="3" type="ORF">OAUR00152_LOCUS36211</name>
</gene>